<organism evidence="1 2">
    <name type="scientific">Hyalomma asiaticum</name>
    <name type="common">Tick</name>
    <dbReference type="NCBI Taxonomy" id="266040"/>
    <lineage>
        <taxon>Eukaryota</taxon>
        <taxon>Metazoa</taxon>
        <taxon>Ecdysozoa</taxon>
        <taxon>Arthropoda</taxon>
        <taxon>Chelicerata</taxon>
        <taxon>Arachnida</taxon>
        <taxon>Acari</taxon>
        <taxon>Parasitiformes</taxon>
        <taxon>Ixodida</taxon>
        <taxon>Ixodoidea</taxon>
        <taxon>Ixodidae</taxon>
        <taxon>Hyalomminae</taxon>
        <taxon>Hyalomma</taxon>
    </lineage>
</organism>
<dbReference type="Proteomes" id="UP000821845">
    <property type="component" value="Chromosome 5"/>
</dbReference>
<keyword evidence="2" id="KW-1185">Reference proteome</keyword>
<reference evidence="1" key="1">
    <citation type="submission" date="2020-05" db="EMBL/GenBank/DDBJ databases">
        <title>Large-scale comparative analyses of tick genomes elucidate their genetic diversity and vector capacities.</title>
        <authorList>
            <person name="Jia N."/>
            <person name="Wang J."/>
            <person name="Shi W."/>
            <person name="Du L."/>
            <person name="Sun Y."/>
            <person name="Zhan W."/>
            <person name="Jiang J."/>
            <person name="Wang Q."/>
            <person name="Zhang B."/>
            <person name="Ji P."/>
            <person name="Sakyi L.B."/>
            <person name="Cui X."/>
            <person name="Yuan T."/>
            <person name="Jiang B."/>
            <person name="Yang W."/>
            <person name="Lam T.T.-Y."/>
            <person name="Chang Q."/>
            <person name="Ding S."/>
            <person name="Wang X."/>
            <person name="Zhu J."/>
            <person name="Ruan X."/>
            <person name="Zhao L."/>
            <person name="Wei J."/>
            <person name="Que T."/>
            <person name="Du C."/>
            <person name="Cheng J."/>
            <person name="Dai P."/>
            <person name="Han X."/>
            <person name="Huang E."/>
            <person name="Gao Y."/>
            <person name="Liu J."/>
            <person name="Shao H."/>
            <person name="Ye R."/>
            <person name="Li L."/>
            <person name="Wei W."/>
            <person name="Wang X."/>
            <person name="Wang C."/>
            <person name="Yang T."/>
            <person name="Huo Q."/>
            <person name="Li W."/>
            <person name="Guo W."/>
            <person name="Chen H."/>
            <person name="Zhou L."/>
            <person name="Ni X."/>
            <person name="Tian J."/>
            <person name="Zhou Y."/>
            <person name="Sheng Y."/>
            <person name="Liu T."/>
            <person name="Pan Y."/>
            <person name="Xia L."/>
            <person name="Li J."/>
            <person name="Zhao F."/>
            <person name="Cao W."/>
        </authorList>
    </citation>
    <scope>NUCLEOTIDE SEQUENCE</scope>
    <source>
        <strain evidence="1">Hyas-2018</strain>
    </source>
</reference>
<proteinExistence type="predicted"/>
<accession>A0ACB7S4F8</accession>
<name>A0ACB7S4F8_HYAAI</name>
<dbReference type="EMBL" id="CM023485">
    <property type="protein sequence ID" value="KAH6930047.1"/>
    <property type="molecule type" value="Genomic_DNA"/>
</dbReference>
<sequence length="61" mass="6876">MDRYPTIFPHRMYAERGPSVKDASAKRRKRARSGGAINIILEEEQAIGGMVEIWTTQGIQS</sequence>
<comment type="caution">
    <text evidence="1">The sequence shown here is derived from an EMBL/GenBank/DDBJ whole genome shotgun (WGS) entry which is preliminary data.</text>
</comment>
<gene>
    <name evidence="1" type="ORF">HPB50_008118</name>
</gene>
<evidence type="ECO:0000313" key="1">
    <source>
        <dbReference type="EMBL" id="KAH6930047.1"/>
    </source>
</evidence>
<evidence type="ECO:0000313" key="2">
    <source>
        <dbReference type="Proteomes" id="UP000821845"/>
    </source>
</evidence>
<protein>
    <submittedName>
        <fullName evidence="1">Uncharacterized protein</fullName>
    </submittedName>
</protein>